<evidence type="ECO:0000256" key="1">
    <source>
        <dbReference type="SAM" id="Phobius"/>
    </source>
</evidence>
<evidence type="ECO:0000313" key="2">
    <source>
        <dbReference type="EMBL" id="SDD11660.1"/>
    </source>
</evidence>
<protein>
    <submittedName>
        <fullName evidence="2">PepSY-associated TM region</fullName>
    </submittedName>
</protein>
<dbReference type="EMBL" id="FNAC01000015">
    <property type="protein sequence ID" value="SDD11660.1"/>
    <property type="molecule type" value="Genomic_DNA"/>
</dbReference>
<feature type="transmembrane region" description="Helical" evidence="1">
    <location>
        <begin position="21"/>
        <end position="43"/>
    </location>
</feature>
<dbReference type="OrthoDB" id="271465at2"/>
<keyword evidence="1" id="KW-1133">Transmembrane helix</keyword>
<gene>
    <name evidence="2" type="ORF">SAMN04488104_101565</name>
</gene>
<sequence>MSTKQVQKKVKAIRWYRNLHRWLGIPLIIFFFIIGITSLLLAWKKKADLLPPTQRSVNATGDWILPTQMIQIAEEEMEKLGEDSAVDRIDIRPDNGIAKVTFKTHFTEVQVDGFSGAVLSVGTRHSDWIEKVHDGSILDFYTTGDEGAKLTYSTLSALGLIFMSFSGFYLWYYPKLIRKLKEK</sequence>
<dbReference type="STRING" id="686796.SAMN04488104_101565"/>
<proteinExistence type="predicted"/>
<dbReference type="InterPro" id="IPR005625">
    <property type="entry name" value="PepSY-ass_TM"/>
</dbReference>
<evidence type="ECO:0000313" key="3">
    <source>
        <dbReference type="Proteomes" id="UP000199060"/>
    </source>
</evidence>
<keyword evidence="3" id="KW-1185">Reference proteome</keyword>
<name>A0A1G6S419_9BACT</name>
<organism evidence="2 3">
    <name type="scientific">Algoriphagus faecimaris</name>
    <dbReference type="NCBI Taxonomy" id="686796"/>
    <lineage>
        <taxon>Bacteria</taxon>
        <taxon>Pseudomonadati</taxon>
        <taxon>Bacteroidota</taxon>
        <taxon>Cytophagia</taxon>
        <taxon>Cytophagales</taxon>
        <taxon>Cyclobacteriaceae</taxon>
        <taxon>Algoriphagus</taxon>
    </lineage>
</organism>
<keyword evidence="1" id="KW-0472">Membrane</keyword>
<keyword evidence="1" id="KW-0812">Transmembrane</keyword>
<feature type="transmembrane region" description="Helical" evidence="1">
    <location>
        <begin position="150"/>
        <end position="173"/>
    </location>
</feature>
<reference evidence="3" key="1">
    <citation type="submission" date="2016-10" db="EMBL/GenBank/DDBJ databases">
        <authorList>
            <person name="Varghese N."/>
            <person name="Submissions S."/>
        </authorList>
    </citation>
    <scope>NUCLEOTIDE SEQUENCE [LARGE SCALE GENOMIC DNA]</scope>
    <source>
        <strain evidence="3">DSM 23095</strain>
    </source>
</reference>
<dbReference type="Proteomes" id="UP000199060">
    <property type="component" value="Unassembled WGS sequence"/>
</dbReference>
<dbReference type="RefSeq" id="WP_087939060.1">
    <property type="nucleotide sequence ID" value="NZ_FNAC01000015.1"/>
</dbReference>
<dbReference type="Pfam" id="PF03929">
    <property type="entry name" value="PepSY_TM"/>
    <property type="match status" value="1"/>
</dbReference>
<accession>A0A1G6S419</accession>
<dbReference type="AlphaFoldDB" id="A0A1G6S419"/>